<gene>
    <name evidence="2" type="ORF">Vse01_40280</name>
</gene>
<dbReference type="SFLD" id="SFLDS00003">
    <property type="entry name" value="Haloacid_Dehalogenase"/>
    <property type="match status" value="1"/>
</dbReference>
<feature type="region of interest" description="Disordered" evidence="1">
    <location>
        <begin position="216"/>
        <end position="257"/>
    </location>
</feature>
<dbReference type="GO" id="GO:0005829">
    <property type="term" value="C:cytosol"/>
    <property type="evidence" value="ECO:0007669"/>
    <property type="project" value="TreeGrafter"/>
</dbReference>
<dbReference type="InterPro" id="IPR036412">
    <property type="entry name" value="HAD-like_sf"/>
</dbReference>
<organism evidence="2 3">
    <name type="scientific">Micromonospora sediminimaris</name>
    <dbReference type="NCBI Taxonomy" id="547162"/>
    <lineage>
        <taxon>Bacteria</taxon>
        <taxon>Bacillati</taxon>
        <taxon>Actinomycetota</taxon>
        <taxon>Actinomycetes</taxon>
        <taxon>Micromonosporales</taxon>
        <taxon>Micromonosporaceae</taxon>
        <taxon>Micromonospora</taxon>
    </lineage>
</organism>
<dbReference type="InterPro" id="IPR023214">
    <property type="entry name" value="HAD_sf"/>
</dbReference>
<dbReference type="OrthoDB" id="4954868at2"/>
<dbReference type="EMBL" id="BOPD01000025">
    <property type="protein sequence ID" value="GIJ34880.1"/>
    <property type="molecule type" value="Genomic_DNA"/>
</dbReference>
<dbReference type="Pfam" id="PF00702">
    <property type="entry name" value="Hydrolase"/>
    <property type="match status" value="1"/>
</dbReference>
<dbReference type="GO" id="GO:0006281">
    <property type="term" value="P:DNA repair"/>
    <property type="evidence" value="ECO:0007669"/>
    <property type="project" value="TreeGrafter"/>
</dbReference>
<dbReference type="SUPFAM" id="SSF56784">
    <property type="entry name" value="HAD-like"/>
    <property type="match status" value="1"/>
</dbReference>
<dbReference type="RefSeq" id="WP_093410464.1">
    <property type="nucleotide sequence ID" value="NZ_BOPD01000025.1"/>
</dbReference>
<dbReference type="PANTHER" id="PTHR43434">
    <property type="entry name" value="PHOSPHOGLYCOLATE PHOSPHATASE"/>
    <property type="match status" value="1"/>
</dbReference>
<dbReference type="AlphaFoldDB" id="A0A9W5XKZ9"/>
<reference evidence="2" key="1">
    <citation type="submission" date="2021-01" db="EMBL/GenBank/DDBJ databases">
        <title>Whole genome shotgun sequence of Verrucosispora sediminis NBRC 107745.</title>
        <authorList>
            <person name="Komaki H."/>
            <person name="Tamura T."/>
        </authorList>
    </citation>
    <scope>NUCLEOTIDE SEQUENCE</scope>
    <source>
        <strain evidence="2">NBRC 107745</strain>
    </source>
</reference>
<feature type="compositionally biased region" description="Low complexity" evidence="1">
    <location>
        <begin position="240"/>
        <end position="251"/>
    </location>
</feature>
<comment type="caution">
    <text evidence="2">The sequence shown here is derived from an EMBL/GenBank/DDBJ whole genome shotgun (WGS) entry which is preliminary data.</text>
</comment>
<proteinExistence type="predicted"/>
<dbReference type="InterPro" id="IPR050155">
    <property type="entry name" value="HAD-like_hydrolase_sf"/>
</dbReference>
<sequence length="257" mass="27387">MLRPPRALLLDFGGVLADAPRQPPAPPALVRRLFDLMGGAVSAEQIAADLTEGGRAYARWRDDVGNSDDPIELPHAQVWADFVTVTWPEAARTAVQEAATPLAYAWAWRPEWQVRPGIPEALRAAAGAGLPMAVVSNALCGAAHRDFLAAAGLSDLFVAEFYSDEAGLRKPNPRLAWLAADAVGVPIGDCWFVGDSVHRDVACARRAGAGAAILMRSPRTDREPSRPDLRPDAHTEDGHGLLALLSRGGSSPEDDLP</sequence>
<protein>
    <recommendedName>
        <fullName evidence="4">Haloacid dehalogenase superfamily, subfamily IA, variant 1 with third motif having Dx(3-4)D or Dx(3-4)E</fullName>
    </recommendedName>
</protein>
<evidence type="ECO:0000313" key="2">
    <source>
        <dbReference type="EMBL" id="GIJ34880.1"/>
    </source>
</evidence>
<dbReference type="SFLD" id="SFLDG01129">
    <property type="entry name" value="C1.5:_HAD__Beta-PGM__Phosphata"/>
    <property type="match status" value="1"/>
</dbReference>
<keyword evidence="3" id="KW-1185">Reference proteome</keyword>
<dbReference type="Gene3D" id="3.40.50.1000">
    <property type="entry name" value="HAD superfamily/HAD-like"/>
    <property type="match status" value="1"/>
</dbReference>
<evidence type="ECO:0008006" key="4">
    <source>
        <dbReference type="Google" id="ProtNLM"/>
    </source>
</evidence>
<dbReference type="GO" id="GO:0008967">
    <property type="term" value="F:phosphoglycolate phosphatase activity"/>
    <property type="evidence" value="ECO:0007669"/>
    <property type="project" value="TreeGrafter"/>
</dbReference>
<evidence type="ECO:0000256" key="1">
    <source>
        <dbReference type="SAM" id="MobiDB-lite"/>
    </source>
</evidence>
<evidence type="ECO:0000313" key="3">
    <source>
        <dbReference type="Proteomes" id="UP000607311"/>
    </source>
</evidence>
<dbReference type="PANTHER" id="PTHR43434:SF1">
    <property type="entry name" value="PHOSPHOGLYCOLATE PHOSPHATASE"/>
    <property type="match status" value="1"/>
</dbReference>
<dbReference type="Proteomes" id="UP000607311">
    <property type="component" value="Unassembled WGS sequence"/>
</dbReference>
<feature type="compositionally biased region" description="Basic and acidic residues" evidence="1">
    <location>
        <begin position="218"/>
        <end position="239"/>
    </location>
</feature>
<accession>A0A9W5XKZ9</accession>
<name>A0A9W5XKZ9_9ACTN</name>